<proteinExistence type="inferred from homology"/>
<dbReference type="SMART" id="SM00385">
    <property type="entry name" value="CYCLIN"/>
    <property type="match status" value="1"/>
</dbReference>
<dbReference type="CDD" id="cd20535">
    <property type="entry name" value="CYCLIN_CCNM_CCNQ_rpt2"/>
    <property type="match status" value="1"/>
</dbReference>
<reference evidence="6" key="1">
    <citation type="submission" date="2020-11" db="EMBL/GenBank/DDBJ databases">
        <authorList>
            <person name="Tran Van P."/>
        </authorList>
    </citation>
    <scope>NUCLEOTIDE SEQUENCE</scope>
</reference>
<dbReference type="Pfam" id="PF15031">
    <property type="entry name" value="DUF4528"/>
    <property type="match status" value="1"/>
</dbReference>
<evidence type="ECO:0000256" key="2">
    <source>
        <dbReference type="ARBA" id="ARBA00019501"/>
    </source>
</evidence>
<keyword evidence="4" id="KW-0195">Cyclin</keyword>
<dbReference type="InterPro" id="IPR036915">
    <property type="entry name" value="Cyclin-like_sf"/>
</dbReference>
<dbReference type="InterPro" id="IPR048053">
    <property type="entry name" value="Cyclin-Q_second_cyclin_box"/>
</dbReference>
<evidence type="ECO:0000313" key="6">
    <source>
        <dbReference type="EMBL" id="CAD7231895.1"/>
    </source>
</evidence>
<feature type="domain" description="Cyclin-like" evidence="5">
    <location>
        <begin position="164"/>
        <end position="262"/>
    </location>
</feature>
<dbReference type="InterPro" id="IPR013763">
    <property type="entry name" value="Cyclin-like_dom"/>
</dbReference>
<evidence type="ECO:0000259" key="5">
    <source>
        <dbReference type="SMART" id="SM00385"/>
    </source>
</evidence>
<dbReference type="CDD" id="cd20534">
    <property type="entry name" value="CYCLIN_CCNM_CCNQ_rpt1"/>
    <property type="match status" value="1"/>
</dbReference>
<accession>A0A7R8ZRR7</accession>
<dbReference type="EMBL" id="OB663992">
    <property type="protein sequence ID" value="CAD7231895.1"/>
    <property type="molecule type" value="Genomic_DNA"/>
</dbReference>
<comment type="similarity">
    <text evidence="1">Belongs to the cyclin family. Cyclin-like FAM58 subfamily.</text>
</comment>
<gene>
    <name evidence="6" type="ORF">CTOB1V02_LOCUS9738</name>
</gene>
<dbReference type="InterPro" id="IPR048055">
    <property type="entry name" value="Cyclin-Q_first_cyclin_box"/>
</dbReference>
<evidence type="ECO:0000256" key="4">
    <source>
        <dbReference type="RuleBase" id="RU000383"/>
    </source>
</evidence>
<dbReference type="PANTHER" id="PTHR34651:SF1">
    <property type="entry name" value="SIMILAR TO ENSANGP00000021391"/>
    <property type="match status" value="1"/>
</dbReference>
<dbReference type="SUPFAM" id="SSF47954">
    <property type="entry name" value="Cyclin-like"/>
    <property type="match status" value="2"/>
</dbReference>
<dbReference type="AlphaFoldDB" id="A0A7R8ZRR7"/>
<sequence length="380" mass="43354">MWWRRSRPLASEVVSAYLRKRGLPPWTSFFVELSAVRNDQWGWSHYNWEVDGENYQILRTGCYPYVKYHCSRRPPSPLDLEDRFFRLLKVLNLGLPCLAYGIAAKLLISKITALSSKMSSAPSIPAVPKASDSLEGSLNPVAPAPPGVKVDYKDLPKHHFISIRYLFECAVKLKCDEALSSLAASLYHRFYQAAELTEYDPYLVSSTALFIAGKLSATPLRIRDVINVSVATLDSMAPLLELDEKYFKYRNSITSCELLMSRMLKGDLNVDQPHRYLLHYLKSMYHHAKGQDWESIPIARTSWTLLHDFHHSPAIASRDPQVVAIAIIFMTLQIYGIQLPDLDAWPTTLYAGATKDVVWTVVSEILDVYEQEENFKHLNR</sequence>
<protein>
    <recommendedName>
        <fullName evidence="2">Cyclin-Q</fullName>
    </recommendedName>
    <alternativeName>
        <fullName evidence="3">Cyclin-related protein FAM58A</fullName>
    </alternativeName>
</protein>
<dbReference type="Gene3D" id="1.10.472.10">
    <property type="entry name" value="Cyclin-like"/>
    <property type="match status" value="2"/>
</dbReference>
<evidence type="ECO:0000256" key="3">
    <source>
        <dbReference type="ARBA" id="ARBA00032419"/>
    </source>
</evidence>
<evidence type="ECO:0000256" key="1">
    <source>
        <dbReference type="ARBA" id="ARBA00010390"/>
    </source>
</evidence>
<organism evidence="6">
    <name type="scientific">Cyprideis torosa</name>
    <dbReference type="NCBI Taxonomy" id="163714"/>
    <lineage>
        <taxon>Eukaryota</taxon>
        <taxon>Metazoa</taxon>
        <taxon>Ecdysozoa</taxon>
        <taxon>Arthropoda</taxon>
        <taxon>Crustacea</taxon>
        <taxon>Oligostraca</taxon>
        <taxon>Ostracoda</taxon>
        <taxon>Podocopa</taxon>
        <taxon>Podocopida</taxon>
        <taxon>Cytherocopina</taxon>
        <taxon>Cytheroidea</taxon>
        <taxon>Cytherideidae</taxon>
        <taxon>Cyprideis</taxon>
    </lineage>
</organism>
<dbReference type="OrthoDB" id="9970237at2759"/>
<name>A0A7R8ZRR7_9CRUS</name>
<dbReference type="InterPro" id="IPR029245">
    <property type="entry name" value="DUF4528"/>
</dbReference>
<dbReference type="PANTHER" id="PTHR34651">
    <property type="entry name" value="SIMILAR TO ENSANGP00000021391"/>
    <property type="match status" value="1"/>
</dbReference>
<dbReference type="Pfam" id="PF00134">
    <property type="entry name" value="Cyclin_N"/>
    <property type="match status" value="1"/>
</dbReference>
<dbReference type="InterPro" id="IPR006671">
    <property type="entry name" value="Cyclin_N"/>
</dbReference>